<evidence type="ECO:0000256" key="2">
    <source>
        <dbReference type="SAM" id="SignalP"/>
    </source>
</evidence>
<dbReference type="InterPro" id="IPR014755">
    <property type="entry name" value="Cu-Rt/internalin_Ig-like"/>
</dbReference>
<organism evidence="4 5">
    <name type="scientific">Caulifigura coniformis</name>
    <dbReference type="NCBI Taxonomy" id="2527983"/>
    <lineage>
        <taxon>Bacteria</taxon>
        <taxon>Pseudomonadati</taxon>
        <taxon>Planctomycetota</taxon>
        <taxon>Planctomycetia</taxon>
        <taxon>Planctomycetales</taxon>
        <taxon>Planctomycetaceae</taxon>
        <taxon>Caulifigura</taxon>
    </lineage>
</organism>
<evidence type="ECO:0000313" key="4">
    <source>
        <dbReference type="EMBL" id="QDT52104.1"/>
    </source>
</evidence>
<gene>
    <name evidence="4" type="ORF">Pan44_01130</name>
</gene>
<accession>A0A517S7J3</accession>
<protein>
    <recommendedName>
        <fullName evidence="3">DUF7133 domain-containing protein</fullName>
    </recommendedName>
</protein>
<keyword evidence="1 2" id="KW-0732">Signal</keyword>
<reference evidence="4 5" key="1">
    <citation type="submission" date="2019-02" db="EMBL/GenBank/DDBJ databases">
        <title>Deep-cultivation of Planctomycetes and their phenomic and genomic characterization uncovers novel biology.</title>
        <authorList>
            <person name="Wiegand S."/>
            <person name="Jogler M."/>
            <person name="Boedeker C."/>
            <person name="Pinto D."/>
            <person name="Vollmers J."/>
            <person name="Rivas-Marin E."/>
            <person name="Kohn T."/>
            <person name="Peeters S.H."/>
            <person name="Heuer A."/>
            <person name="Rast P."/>
            <person name="Oberbeckmann S."/>
            <person name="Bunk B."/>
            <person name="Jeske O."/>
            <person name="Meyerdierks A."/>
            <person name="Storesund J.E."/>
            <person name="Kallscheuer N."/>
            <person name="Luecker S."/>
            <person name="Lage O.M."/>
            <person name="Pohl T."/>
            <person name="Merkel B.J."/>
            <person name="Hornburger P."/>
            <person name="Mueller R.-W."/>
            <person name="Bruemmer F."/>
            <person name="Labrenz M."/>
            <person name="Spormann A.M."/>
            <person name="Op den Camp H."/>
            <person name="Overmann J."/>
            <person name="Amann R."/>
            <person name="Jetten M.S.M."/>
            <person name="Mascher T."/>
            <person name="Medema M.H."/>
            <person name="Devos D.P."/>
            <person name="Kaster A.-K."/>
            <person name="Ovreas L."/>
            <person name="Rohde M."/>
            <person name="Galperin M.Y."/>
            <person name="Jogler C."/>
        </authorList>
    </citation>
    <scope>NUCLEOTIDE SEQUENCE [LARGE SCALE GENOMIC DNA]</scope>
    <source>
        <strain evidence="4 5">Pan44</strain>
    </source>
</reference>
<dbReference type="Gene3D" id="2.60.40.1220">
    <property type="match status" value="1"/>
</dbReference>
<dbReference type="Gene3D" id="2.120.10.30">
    <property type="entry name" value="TolB, C-terminal domain"/>
    <property type="match status" value="1"/>
</dbReference>
<sequence precursor="true">MMDSLLPRLALLALLALLPAAASPADDKLAARENEFYRITTFEVPKDVVLEAGAFQWMSDGRLAVSSRRGEIWMIRDPLAPQVKASQFSRFAHGLHEVLGLAEKEGWLYVTQRDDVSRIKDTNGDGVADVFEVVNDDWGISGDYHEYAFGSKFDRVGNLWVVLCLTGSFSSEVPYRGWCVRITPDGTLIPTTSGVRSPGGIGFDADGEPFYTDNQGPWNGTCGLKHLTPGRFVGHPGGWKWYDLPAAAAALGKRPTEPESGGRMIVEREKVPELEPAAILFPYAKMGQSASGVACDLSGGKFGPFQKQMFVGDQTFSTVMRCFLEKVNGVYQGACFPFREGFGSGTVPVEFGPSGAMFVGGTNRGWGSRGTKPFSIERLDWTGKTPFEIHEMRARSDGFELTFTQPVDAKTAGDTASYTMKTHTYIYQSSYGSPEVDPTTATIESATVGADGKSVRLRIQSLQRGHVHTLTAPGVKSAAGEPLLHAEAYYTLNEVPVAEAP</sequence>
<evidence type="ECO:0000256" key="1">
    <source>
        <dbReference type="ARBA" id="ARBA00022729"/>
    </source>
</evidence>
<dbReference type="EMBL" id="CP036271">
    <property type="protein sequence ID" value="QDT52104.1"/>
    <property type="molecule type" value="Genomic_DNA"/>
</dbReference>
<keyword evidence="5" id="KW-1185">Reference proteome</keyword>
<dbReference type="KEGG" id="ccos:Pan44_01130"/>
<feature type="chain" id="PRO_5022000896" description="DUF7133 domain-containing protein" evidence="2">
    <location>
        <begin position="25"/>
        <end position="501"/>
    </location>
</feature>
<evidence type="ECO:0000313" key="5">
    <source>
        <dbReference type="Proteomes" id="UP000315700"/>
    </source>
</evidence>
<feature type="domain" description="DUF7133" evidence="3">
    <location>
        <begin position="86"/>
        <end position="219"/>
    </location>
</feature>
<evidence type="ECO:0000259" key="3">
    <source>
        <dbReference type="Pfam" id="PF23500"/>
    </source>
</evidence>
<dbReference type="InParanoid" id="A0A517S7J3"/>
<dbReference type="PANTHER" id="PTHR33546:SF1">
    <property type="entry name" value="LARGE, MULTIFUNCTIONAL SECRETED PROTEIN"/>
    <property type="match status" value="1"/>
</dbReference>
<dbReference type="Proteomes" id="UP000315700">
    <property type="component" value="Chromosome"/>
</dbReference>
<dbReference type="SUPFAM" id="SSF101898">
    <property type="entry name" value="NHL repeat"/>
    <property type="match status" value="1"/>
</dbReference>
<proteinExistence type="predicted"/>
<dbReference type="InterPro" id="IPR055557">
    <property type="entry name" value="DUF7133"/>
</dbReference>
<dbReference type="InterPro" id="IPR011042">
    <property type="entry name" value="6-blade_b-propeller_TolB-like"/>
</dbReference>
<dbReference type="RefSeq" id="WP_231754185.1">
    <property type="nucleotide sequence ID" value="NZ_CP036271.1"/>
</dbReference>
<dbReference type="Pfam" id="PF23500">
    <property type="entry name" value="DUF7133"/>
    <property type="match status" value="1"/>
</dbReference>
<dbReference type="PANTHER" id="PTHR33546">
    <property type="entry name" value="LARGE, MULTIFUNCTIONAL SECRETED PROTEIN-RELATED"/>
    <property type="match status" value="1"/>
</dbReference>
<dbReference type="AlphaFoldDB" id="A0A517S7J3"/>
<feature type="signal peptide" evidence="2">
    <location>
        <begin position="1"/>
        <end position="24"/>
    </location>
</feature>
<name>A0A517S7J3_9PLAN</name>